<evidence type="ECO:0000313" key="3">
    <source>
        <dbReference type="EMBL" id="GGD82292.1"/>
    </source>
</evidence>
<name>A0ABQ1RW67_9BURK</name>
<evidence type="ECO:0000313" key="4">
    <source>
        <dbReference type="Proteomes" id="UP000597138"/>
    </source>
</evidence>
<evidence type="ECO:0000256" key="1">
    <source>
        <dbReference type="SAM" id="MobiDB-lite"/>
    </source>
</evidence>
<sequence length="71" mass="6542">MRMNSITRIAVLGAVVAAMSLTAGCKRGSDSAGAGGAASDTSAASAPMASAPAATSFPATAASDAPAGASQ</sequence>
<feature type="region of interest" description="Disordered" evidence="1">
    <location>
        <begin position="26"/>
        <end position="45"/>
    </location>
</feature>
<dbReference type="Proteomes" id="UP000597138">
    <property type="component" value="Unassembled WGS sequence"/>
</dbReference>
<evidence type="ECO:0000256" key="2">
    <source>
        <dbReference type="SAM" id="SignalP"/>
    </source>
</evidence>
<accession>A0ABQ1RW67</accession>
<reference evidence="4" key="1">
    <citation type="journal article" date="2019" name="Int. J. Syst. Evol. Microbiol.">
        <title>The Global Catalogue of Microorganisms (GCM) 10K type strain sequencing project: providing services to taxonomists for standard genome sequencing and annotation.</title>
        <authorList>
            <consortium name="The Broad Institute Genomics Platform"/>
            <consortium name="The Broad Institute Genome Sequencing Center for Infectious Disease"/>
            <person name="Wu L."/>
            <person name="Ma J."/>
        </authorList>
    </citation>
    <scope>NUCLEOTIDE SEQUENCE [LARGE SCALE GENOMIC DNA]</scope>
    <source>
        <strain evidence="4">CGMCC 1.11013</strain>
    </source>
</reference>
<keyword evidence="2" id="KW-0732">Signal</keyword>
<gene>
    <name evidence="3" type="ORF">GCM10010985_40910</name>
</gene>
<proteinExistence type="predicted"/>
<dbReference type="EMBL" id="BMEG01000007">
    <property type="protein sequence ID" value="GGD82292.1"/>
    <property type="molecule type" value="Genomic_DNA"/>
</dbReference>
<evidence type="ECO:0008006" key="5">
    <source>
        <dbReference type="Google" id="ProtNLM"/>
    </source>
</evidence>
<protein>
    <recommendedName>
        <fullName evidence="5">Lipoprotein</fullName>
    </recommendedName>
</protein>
<dbReference type="PROSITE" id="PS51257">
    <property type="entry name" value="PROKAR_LIPOPROTEIN"/>
    <property type="match status" value="1"/>
</dbReference>
<feature type="signal peptide" evidence="2">
    <location>
        <begin position="1"/>
        <end position="23"/>
    </location>
</feature>
<keyword evidence="4" id="KW-1185">Reference proteome</keyword>
<organism evidence="3 4">
    <name type="scientific">Caballeronia grimmiae</name>
    <dbReference type="NCBI Taxonomy" id="1071679"/>
    <lineage>
        <taxon>Bacteria</taxon>
        <taxon>Pseudomonadati</taxon>
        <taxon>Pseudomonadota</taxon>
        <taxon>Betaproteobacteria</taxon>
        <taxon>Burkholderiales</taxon>
        <taxon>Burkholderiaceae</taxon>
        <taxon>Caballeronia</taxon>
    </lineage>
</organism>
<feature type="chain" id="PRO_5047044984" description="Lipoprotein" evidence="2">
    <location>
        <begin position="24"/>
        <end position="71"/>
    </location>
</feature>
<comment type="caution">
    <text evidence="3">The sequence shown here is derived from an EMBL/GenBank/DDBJ whole genome shotgun (WGS) entry which is preliminary data.</text>
</comment>